<keyword evidence="4" id="KW-1185">Reference proteome</keyword>
<proteinExistence type="predicted"/>
<feature type="transmembrane region" description="Helical" evidence="2">
    <location>
        <begin position="20"/>
        <end position="38"/>
    </location>
</feature>
<organism evidence="3 4">
    <name type="scientific">Rubroshorea leprosula</name>
    <dbReference type="NCBI Taxonomy" id="152421"/>
    <lineage>
        <taxon>Eukaryota</taxon>
        <taxon>Viridiplantae</taxon>
        <taxon>Streptophyta</taxon>
        <taxon>Embryophyta</taxon>
        <taxon>Tracheophyta</taxon>
        <taxon>Spermatophyta</taxon>
        <taxon>Magnoliopsida</taxon>
        <taxon>eudicotyledons</taxon>
        <taxon>Gunneridae</taxon>
        <taxon>Pentapetalae</taxon>
        <taxon>rosids</taxon>
        <taxon>malvids</taxon>
        <taxon>Malvales</taxon>
        <taxon>Dipterocarpaceae</taxon>
        <taxon>Rubroshorea</taxon>
    </lineage>
</organism>
<accession>A0AAV5I608</accession>
<evidence type="ECO:0000256" key="2">
    <source>
        <dbReference type="SAM" id="Phobius"/>
    </source>
</evidence>
<dbReference type="Proteomes" id="UP001054252">
    <property type="component" value="Unassembled WGS sequence"/>
</dbReference>
<dbReference type="AlphaFoldDB" id="A0AAV5I608"/>
<gene>
    <name evidence="3" type="ORF">SLEP1_g7941</name>
</gene>
<keyword evidence="2" id="KW-1133">Transmembrane helix</keyword>
<comment type="caution">
    <text evidence="3">The sequence shown here is derived from an EMBL/GenBank/DDBJ whole genome shotgun (WGS) entry which is preliminary data.</text>
</comment>
<keyword evidence="2" id="KW-0812">Transmembrane</keyword>
<name>A0AAV5I608_9ROSI</name>
<evidence type="ECO:0000256" key="1">
    <source>
        <dbReference type="SAM" id="MobiDB-lite"/>
    </source>
</evidence>
<protein>
    <submittedName>
        <fullName evidence="3">Uncharacterized protein</fullName>
    </submittedName>
</protein>
<dbReference type="EMBL" id="BPVZ01000008">
    <property type="protein sequence ID" value="GKU94445.1"/>
    <property type="molecule type" value="Genomic_DNA"/>
</dbReference>
<reference evidence="3 4" key="1">
    <citation type="journal article" date="2021" name="Commun. Biol.">
        <title>The genome of Shorea leprosula (Dipterocarpaceae) highlights the ecological relevance of drought in aseasonal tropical rainforests.</title>
        <authorList>
            <person name="Ng K.K.S."/>
            <person name="Kobayashi M.J."/>
            <person name="Fawcett J.A."/>
            <person name="Hatakeyama M."/>
            <person name="Paape T."/>
            <person name="Ng C.H."/>
            <person name="Ang C.C."/>
            <person name="Tnah L.H."/>
            <person name="Lee C.T."/>
            <person name="Nishiyama T."/>
            <person name="Sese J."/>
            <person name="O'Brien M.J."/>
            <person name="Copetti D."/>
            <person name="Mohd Noor M.I."/>
            <person name="Ong R.C."/>
            <person name="Putra M."/>
            <person name="Sireger I.Z."/>
            <person name="Indrioko S."/>
            <person name="Kosugi Y."/>
            <person name="Izuno A."/>
            <person name="Isagi Y."/>
            <person name="Lee S.L."/>
            <person name="Shimizu K.K."/>
        </authorList>
    </citation>
    <scope>NUCLEOTIDE SEQUENCE [LARGE SCALE GENOMIC DNA]</scope>
    <source>
        <strain evidence="3">214</strain>
    </source>
</reference>
<feature type="region of interest" description="Disordered" evidence="1">
    <location>
        <begin position="71"/>
        <end position="109"/>
    </location>
</feature>
<sequence length="109" mass="12281">MAAGFSIGPLSVNGLTNPQAIVLFVSCTFGGLFIWFVCCRRRRNRDRECQQLQQRQQPMDGIVRVVEMSIRTGNSEREASAGPQTARLPMMHKPADYPRPRNMVQSRGT</sequence>
<evidence type="ECO:0000313" key="4">
    <source>
        <dbReference type="Proteomes" id="UP001054252"/>
    </source>
</evidence>
<keyword evidence="2" id="KW-0472">Membrane</keyword>
<evidence type="ECO:0000313" key="3">
    <source>
        <dbReference type="EMBL" id="GKU94445.1"/>
    </source>
</evidence>